<dbReference type="Proteomes" id="UP000034076">
    <property type="component" value="Unassembled WGS sequence"/>
</dbReference>
<evidence type="ECO:0000256" key="1">
    <source>
        <dbReference type="SAM" id="Coils"/>
    </source>
</evidence>
<dbReference type="RefSeq" id="WP_046442373.1">
    <property type="nucleotide sequence ID" value="NZ_LAYJ01000043.1"/>
</dbReference>
<reference evidence="2 3" key="1">
    <citation type="submission" date="2015-04" db="EMBL/GenBank/DDBJ databases">
        <title>Draft genome sequence of bacteremic isolate Catabacter hongkongensis type strain HKU16T.</title>
        <authorList>
            <person name="Lau S.K."/>
            <person name="Teng J.L."/>
            <person name="Huang Y."/>
            <person name="Curreem S.O."/>
            <person name="Tsui S.K."/>
            <person name="Woo P.C."/>
        </authorList>
    </citation>
    <scope>NUCLEOTIDE SEQUENCE [LARGE SCALE GENOMIC DNA]</scope>
    <source>
        <strain evidence="2 3">HKU16</strain>
    </source>
</reference>
<evidence type="ECO:0000313" key="3">
    <source>
        <dbReference type="Proteomes" id="UP000034076"/>
    </source>
</evidence>
<proteinExistence type="predicted"/>
<accession>A0A0M2NIS6</accession>
<feature type="coiled-coil region" evidence="1">
    <location>
        <begin position="1"/>
        <end position="35"/>
    </location>
</feature>
<dbReference type="OrthoDB" id="2103628at2"/>
<dbReference type="EMBL" id="LAYJ01000043">
    <property type="protein sequence ID" value="KKI52058.1"/>
    <property type="molecule type" value="Genomic_DNA"/>
</dbReference>
<keyword evidence="1" id="KW-0175">Coiled coil</keyword>
<protein>
    <submittedName>
        <fullName evidence="2">Uncharacterized protein</fullName>
    </submittedName>
</protein>
<evidence type="ECO:0000313" key="2">
    <source>
        <dbReference type="EMBL" id="KKI52058.1"/>
    </source>
</evidence>
<sequence>MDTSEKYRKKLEQQLIAAKERMEQKRAELAAITEEIKTDPTRNLCEDEIALKVNRELSNAIQKYVRLDKRFHKEKSEFID</sequence>
<keyword evidence="3" id="KW-1185">Reference proteome</keyword>
<dbReference type="AlphaFoldDB" id="A0A0M2NIS6"/>
<organism evidence="2 3">
    <name type="scientific">Christensenella hongkongensis</name>
    <dbReference type="NCBI Taxonomy" id="270498"/>
    <lineage>
        <taxon>Bacteria</taxon>
        <taxon>Bacillati</taxon>
        <taxon>Bacillota</taxon>
        <taxon>Clostridia</taxon>
        <taxon>Christensenellales</taxon>
        <taxon>Christensenellaceae</taxon>
        <taxon>Christensenella</taxon>
    </lineage>
</organism>
<comment type="caution">
    <text evidence="2">The sequence shown here is derived from an EMBL/GenBank/DDBJ whole genome shotgun (WGS) entry which is preliminary data.</text>
</comment>
<name>A0A0M2NIS6_9FIRM</name>
<gene>
    <name evidence="2" type="ORF">CHK_0414</name>
</gene>